<dbReference type="EMBL" id="CP049888">
    <property type="protein sequence ID" value="QIL49864.1"/>
    <property type="molecule type" value="Genomic_DNA"/>
</dbReference>
<dbReference type="PANTHER" id="PTHR41287:SF1">
    <property type="entry name" value="PROTEIN YMFN"/>
    <property type="match status" value="1"/>
</dbReference>
<dbReference type="InterPro" id="IPR005021">
    <property type="entry name" value="Terminase_largesu-like"/>
</dbReference>
<sequence>MMKYKDLLARYPDDPALLYAVGVLEGRVIAGEKIKQASKRHISDLRRIEDDDNFQYIYDVEEAQKINKFATLLKDVSSGEPFKPSPYQQFILSMIQGWRNPDTKGMRFKNIFISMARTNGKTQVLSAYSLYNFLFGQPNMNRQLAVSSIDISHTKPLYEYMKGNWIKLKDGVFKKIGKDWQIEYNRNEMRINSQSTSMKRLSAQSSDSDGDHYTTGIVDEYHLFGQGQRDFISAMTSGMVQNPLAQMFYISTAGLDPNTPMFEDYKRYSKYIENENWNEIDKDLVLIWEQDDKDETFDPETWQKSNPLMELPLKRKQLIEGMVTEREAKASQGLLSEFIVKNMNMWQNAKENAFLPLDLIQASIIDDFKMFGRDVFIGFDFSQTNDDTSVAFVFPYLDAQGNQKYHLYQHSWIPLSKAGSIEAKEQRDNINYRDVQAKGFATITRDRFGLIDEDEVFNWMLNFIEMNELNVKGILYDQWGTGGFIRRLDEVKEEYLIIPVRQGIKSLNEPTKFLQNMFIKHNITMFDDQAMQQALVNAVIVSDNNGIKIDKNTNTQKIDVADAIVNALFEGQFYYTDFTNVEEKATKSPFGNMSNDEINDYFLNGFSF</sequence>
<dbReference type="InterPro" id="IPR046461">
    <property type="entry name" value="TerL_ATPase"/>
</dbReference>
<dbReference type="InterPro" id="IPR046462">
    <property type="entry name" value="TerL_nuclease"/>
</dbReference>
<accession>A0A6G8AXT2</accession>
<organism evidence="3 4">
    <name type="scientific">Weissella coleopterorum</name>
    <dbReference type="NCBI Taxonomy" id="2714949"/>
    <lineage>
        <taxon>Bacteria</taxon>
        <taxon>Bacillati</taxon>
        <taxon>Bacillota</taxon>
        <taxon>Bacilli</taxon>
        <taxon>Lactobacillales</taxon>
        <taxon>Lactobacillaceae</taxon>
        <taxon>Weissella</taxon>
    </lineage>
</organism>
<evidence type="ECO:0000259" key="1">
    <source>
        <dbReference type="Pfam" id="PF03354"/>
    </source>
</evidence>
<dbReference type="Pfam" id="PF20441">
    <property type="entry name" value="TerL_nuclease"/>
    <property type="match status" value="1"/>
</dbReference>
<dbReference type="Proteomes" id="UP000500741">
    <property type="component" value="Chromosome"/>
</dbReference>
<feature type="domain" description="Terminase large subunit-like endonuclease" evidence="2">
    <location>
        <begin position="285"/>
        <end position="570"/>
    </location>
</feature>
<proteinExistence type="predicted"/>
<evidence type="ECO:0000313" key="3">
    <source>
        <dbReference type="EMBL" id="QIL49864.1"/>
    </source>
</evidence>
<evidence type="ECO:0000313" key="4">
    <source>
        <dbReference type="Proteomes" id="UP000500741"/>
    </source>
</evidence>
<keyword evidence="4" id="KW-1185">Reference proteome</keyword>
<dbReference type="Gene3D" id="3.40.50.300">
    <property type="entry name" value="P-loop containing nucleotide triphosphate hydrolases"/>
    <property type="match status" value="1"/>
</dbReference>
<dbReference type="PANTHER" id="PTHR41287">
    <property type="match status" value="1"/>
</dbReference>
<feature type="domain" description="Terminase large subunit-like ATPase" evidence="1">
    <location>
        <begin position="86"/>
        <end position="267"/>
    </location>
</feature>
<dbReference type="KEGG" id="wco:G7084_00110"/>
<gene>
    <name evidence="3" type="ORF">G7084_00110</name>
</gene>
<dbReference type="GO" id="GO:0004519">
    <property type="term" value="F:endonuclease activity"/>
    <property type="evidence" value="ECO:0007669"/>
    <property type="project" value="InterPro"/>
</dbReference>
<dbReference type="Pfam" id="PF03354">
    <property type="entry name" value="TerL_ATPase"/>
    <property type="match status" value="1"/>
</dbReference>
<name>A0A6G8AXT2_9LACO</name>
<evidence type="ECO:0000259" key="2">
    <source>
        <dbReference type="Pfam" id="PF20441"/>
    </source>
</evidence>
<dbReference type="RefSeq" id="WP_166008914.1">
    <property type="nucleotide sequence ID" value="NZ_CP049888.1"/>
</dbReference>
<reference evidence="3 4" key="1">
    <citation type="submission" date="2020-03" db="EMBL/GenBank/DDBJ databases">
        <title>Weissella sp. nov., isolated from Cybister lewisianus.</title>
        <authorList>
            <person name="Hyun D.-W."/>
            <person name="Bae J.-W."/>
        </authorList>
    </citation>
    <scope>NUCLEOTIDE SEQUENCE [LARGE SCALE GENOMIC DNA]</scope>
    <source>
        <strain evidence="3 4">HDW19</strain>
    </source>
</reference>
<dbReference type="InterPro" id="IPR027417">
    <property type="entry name" value="P-loop_NTPase"/>
</dbReference>
<dbReference type="AlphaFoldDB" id="A0A6G8AXT2"/>
<protein>
    <submittedName>
        <fullName evidence="3">Terminase large subunit</fullName>
    </submittedName>
</protein>